<evidence type="ECO:0000313" key="5">
    <source>
        <dbReference type="Proteomes" id="UP000800094"/>
    </source>
</evidence>
<keyword evidence="2" id="KW-0812">Transmembrane</keyword>
<keyword evidence="3" id="KW-0732">Signal</keyword>
<evidence type="ECO:0000313" key="4">
    <source>
        <dbReference type="EMBL" id="KAF2253098.1"/>
    </source>
</evidence>
<keyword evidence="2" id="KW-1133">Transmembrane helix</keyword>
<feature type="chain" id="PRO_5025427735" description="Mid2 domain-containing protein" evidence="3">
    <location>
        <begin position="30"/>
        <end position="325"/>
    </location>
</feature>
<sequence>MTSQQPFFRLASVLLSLSLLVCYIPPCHATCYGLDGNIMDPEFLPCSYIDGAILVCCASNRTNHFAGSTFGGPTADKCLPNGLCQNVAIAPPSETIVRYWRNGCTTTPVDPEHCLDVCIQPDEVIGGGFAIMTPCDGNSNSTMWCCGNDTTCCGTSAEVSLAATLGVALPSSTSASTALPTSDGSSTSPSATLAPVGSPSPTGSVSRQSMLNAGALAGIVISTIITVVAVLVLFLLWRRWNKRKASLDEAASGAAAGSTLDASADRRTWPSHQSNVTPGDGPISPTPKRAPHTHPQQSEGDGNRQWRKMVQITWCARWRRKDLGV</sequence>
<dbReference type="RefSeq" id="XP_033688102.1">
    <property type="nucleotide sequence ID" value="XM_033820697.1"/>
</dbReference>
<evidence type="ECO:0000256" key="1">
    <source>
        <dbReference type="SAM" id="MobiDB-lite"/>
    </source>
</evidence>
<evidence type="ECO:0000256" key="3">
    <source>
        <dbReference type="SAM" id="SignalP"/>
    </source>
</evidence>
<protein>
    <recommendedName>
        <fullName evidence="6">Mid2 domain-containing protein</fullName>
    </recommendedName>
</protein>
<feature type="compositionally biased region" description="Low complexity" evidence="1">
    <location>
        <begin position="248"/>
        <end position="262"/>
    </location>
</feature>
<feature type="signal peptide" evidence="3">
    <location>
        <begin position="1"/>
        <end position="29"/>
    </location>
</feature>
<name>A0A6A6ISL3_9PLEO</name>
<feature type="compositionally biased region" description="Low complexity" evidence="1">
    <location>
        <begin position="195"/>
        <end position="206"/>
    </location>
</feature>
<dbReference type="Proteomes" id="UP000800094">
    <property type="component" value="Unassembled WGS sequence"/>
</dbReference>
<evidence type="ECO:0008006" key="6">
    <source>
        <dbReference type="Google" id="ProtNLM"/>
    </source>
</evidence>
<keyword evidence="5" id="KW-1185">Reference proteome</keyword>
<feature type="region of interest" description="Disordered" evidence="1">
    <location>
        <begin position="248"/>
        <end position="305"/>
    </location>
</feature>
<feature type="transmembrane region" description="Helical" evidence="2">
    <location>
        <begin position="215"/>
        <end position="237"/>
    </location>
</feature>
<reference evidence="4" key="1">
    <citation type="journal article" date="2020" name="Stud. Mycol.">
        <title>101 Dothideomycetes genomes: a test case for predicting lifestyles and emergence of pathogens.</title>
        <authorList>
            <person name="Haridas S."/>
            <person name="Albert R."/>
            <person name="Binder M."/>
            <person name="Bloem J."/>
            <person name="Labutti K."/>
            <person name="Salamov A."/>
            <person name="Andreopoulos B."/>
            <person name="Baker S."/>
            <person name="Barry K."/>
            <person name="Bills G."/>
            <person name="Bluhm B."/>
            <person name="Cannon C."/>
            <person name="Castanera R."/>
            <person name="Culley D."/>
            <person name="Daum C."/>
            <person name="Ezra D."/>
            <person name="Gonzalez J."/>
            <person name="Henrissat B."/>
            <person name="Kuo A."/>
            <person name="Liang C."/>
            <person name="Lipzen A."/>
            <person name="Lutzoni F."/>
            <person name="Magnuson J."/>
            <person name="Mondo S."/>
            <person name="Nolan M."/>
            <person name="Ohm R."/>
            <person name="Pangilinan J."/>
            <person name="Park H.-J."/>
            <person name="Ramirez L."/>
            <person name="Alfaro M."/>
            <person name="Sun H."/>
            <person name="Tritt A."/>
            <person name="Yoshinaga Y."/>
            <person name="Zwiers L.-H."/>
            <person name="Turgeon B."/>
            <person name="Goodwin S."/>
            <person name="Spatafora J."/>
            <person name="Crous P."/>
            <person name="Grigoriev I."/>
        </authorList>
    </citation>
    <scope>NUCLEOTIDE SEQUENCE</scope>
    <source>
        <strain evidence="4">CBS 122368</strain>
    </source>
</reference>
<organism evidence="4 5">
    <name type="scientific">Trematosphaeria pertusa</name>
    <dbReference type="NCBI Taxonomy" id="390896"/>
    <lineage>
        <taxon>Eukaryota</taxon>
        <taxon>Fungi</taxon>
        <taxon>Dikarya</taxon>
        <taxon>Ascomycota</taxon>
        <taxon>Pezizomycotina</taxon>
        <taxon>Dothideomycetes</taxon>
        <taxon>Pleosporomycetidae</taxon>
        <taxon>Pleosporales</taxon>
        <taxon>Massarineae</taxon>
        <taxon>Trematosphaeriaceae</taxon>
        <taxon>Trematosphaeria</taxon>
    </lineage>
</organism>
<gene>
    <name evidence="4" type="ORF">BU26DRAFT_214919</name>
</gene>
<dbReference type="GeneID" id="54574027"/>
<keyword evidence="2" id="KW-0472">Membrane</keyword>
<dbReference type="AlphaFoldDB" id="A0A6A6ISL3"/>
<evidence type="ECO:0000256" key="2">
    <source>
        <dbReference type="SAM" id="Phobius"/>
    </source>
</evidence>
<dbReference type="OrthoDB" id="5215637at2759"/>
<accession>A0A6A6ISL3</accession>
<feature type="region of interest" description="Disordered" evidence="1">
    <location>
        <begin position="176"/>
        <end position="206"/>
    </location>
</feature>
<proteinExistence type="predicted"/>
<dbReference type="EMBL" id="ML987191">
    <property type="protein sequence ID" value="KAF2253098.1"/>
    <property type="molecule type" value="Genomic_DNA"/>
</dbReference>